<organism evidence="3 4">
    <name type="scientific">Nostoc piscinale CENA21</name>
    <dbReference type="NCBI Taxonomy" id="224013"/>
    <lineage>
        <taxon>Bacteria</taxon>
        <taxon>Bacillati</taxon>
        <taxon>Cyanobacteriota</taxon>
        <taxon>Cyanophyceae</taxon>
        <taxon>Nostocales</taxon>
        <taxon>Nostocaceae</taxon>
        <taxon>Nostoc</taxon>
    </lineage>
</organism>
<proteinExistence type="predicted"/>
<dbReference type="Pfam" id="PF00805">
    <property type="entry name" value="Pentapeptide"/>
    <property type="match status" value="3"/>
</dbReference>
<feature type="transmembrane region" description="Helical" evidence="2">
    <location>
        <begin position="174"/>
        <end position="199"/>
    </location>
</feature>
<gene>
    <name evidence="3" type="ORF">ACX27_18535</name>
</gene>
<dbReference type="InterPro" id="IPR051082">
    <property type="entry name" value="Pentapeptide-BTB/POZ_domain"/>
</dbReference>
<dbReference type="AlphaFoldDB" id="A0A0M3V5R6"/>
<evidence type="ECO:0000256" key="1">
    <source>
        <dbReference type="SAM" id="Coils"/>
    </source>
</evidence>
<dbReference type="OrthoDB" id="528457at2"/>
<feature type="transmembrane region" description="Helical" evidence="2">
    <location>
        <begin position="113"/>
        <end position="136"/>
    </location>
</feature>
<feature type="coiled-coil region" evidence="1">
    <location>
        <begin position="616"/>
        <end position="651"/>
    </location>
</feature>
<keyword evidence="2" id="KW-0472">Membrane</keyword>
<dbReference type="PANTHER" id="PTHR14136:SF17">
    <property type="entry name" value="BTB_POZ DOMAIN-CONTAINING PROTEIN KCTD9"/>
    <property type="match status" value="1"/>
</dbReference>
<name>A0A0M3V5R6_9NOSO</name>
<feature type="transmembrane region" description="Helical" evidence="2">
    <location>
        <begin position="211"/>
        <end position="232"/>
    </location>
</feature>
<dbReference type="RefSeq" id="WP_062294911.1">
    <property type="nucleotide sequence ID" value="NZ_CP012036.1"/>
</dbReference>
<evidence type="ECO:0000256" key="2">
    <source>
        <dbReference type="SAM" id="Phobius"/>
    </source>
</evidence>
<dbReference type="SUPFAM" id="SSF141571">
    <property type="entry name" value="Pentapeptide repeat-like"/>
    <property type="match status" value="1"/>
</dbReference>
<protein>
    <submittedName>
        <fullName evidence="3">Pentapeptide repeat-containing protein</fullName>
    </submittedName>
</protein>
<feature type="transmembrane region" description="Helical" evidence="2">
    <location>
        <begin position="54"/>
        <end position="78"/>
    </location>
</feature>
<accession>A0A0M3V5R6</accession>
<evidence type="ECO:0000313" key="4">
    <source>
        <dbReference type="Proteomes" id="UP000062645"/>
    </source>
</evidence>
<sequence length="702" mass="74899">MPPDYSGQNLRGRSFKGQDLTGANFSGADIRGANFSKTILKGANFKGAKAGQPVYWVLLLAIFSSFLAILSAFTAGLTTVFNQSLLNPDPIVHIITSVVVLIVPFIVTTTKGFPLSLISIAFSLATSTLLVIFLAVSGHVYTALSVIFTAIGTLTGATTVAATIAGVSTVAGTIIATIVSIASLIASLAGTICGISVVLKTAGVVAKIELAADLAVAIMVLIGAIQGVYMGWQVLAFSPKYSLIYPIAINFATIGGTSFYNADLTNADFTGATLKTTDFRKANLTHTCFYEVKNLDFARVGDSILFNPVILNLLVTGNGRRKSYTGTNLKGANLICADLKEADLKDADISEATFKGACLEWANLTLTQAVGTDFTQAQMTGACVEAWNIESTTKLDNVDCRFIYLLENPKPGTDDRERRPSSGEFQPGEFTKLFKEVVNTVDLIFRNGIDWKAFVAAFKKVQVQNENTELAIQSIENKGDGVVVVKVAASVDADKEKIHNDFTQNYQLALQAVEEKYKAQLQAKDEQIVIYRQQSADMKEIIGLLANKPINVQVDNKVENKNMANSNDSSRKVEIGSIGGDFHASGQALNLGEISGTVTNTINQLPPSSESDKPGIRELLEELKAAIEAEKDLSEEDKAEALEQVQALAEAGKNPQEGAMQKAAKTAVKILKGTIASLPTTATLVEAGSKLLPLISKFLGLG</sequence>
<evidence type="ECO:0000313" key="3">
    <source>
        <dbReference type="EMBL" id="ALF54383.1"/>
    </source>
</evidence>
<dbReference type="PATRIC" id="fig|224013.5.peg.4436"/>
<reference evidence="4" key="1">
    <citation type="submission" date="2015-07" db="EMBL/GenBank/DDBJ databases">
        <title>Genome Of Nitrogen-Fixing Cyanobacterium Nostoc piscinale CENA21 From Solimoes/Amazon River Floodplain Sediments And Comparative Genomics To Uncover Biosynthetic Natural Products Potential.</title>
        <authorList>
            <person name="Leao T.F."/>
            <person name="Leao P.N."/>
            <person name="Guimaraes P.I."/>
            <person name="de Melo A.G.C."/>
            <person name="Ramos R.T.J."/>
            <person name="Silva A."/>
            <person name="Fiore M.F."/>
            <person name="Schneider M.P.C."/>
        </authorList>
    </citation>
    <scope>NUCLEOTIDE SEQUENCE [LARGE SCALE GENOMIC DNA]</scope>
    <source>
        <strain evidence="4">CENA21</strain>
    </source>
</reference>
<dbReference type="Gene3D" id="2.160.20.80">
    <property type="entry name" value="E3 ubiquitin-protein ligase SopA"/>
    <property type="match status" value="3"/>
</dbReference>
<reference evidence="3 4" key="2">
    <citation type="journal article" date="2016" name="Genome Announc.">
        <title>Draft Genome Sequence of the N2-Fixing Cyanobacterium Nostoc piscinale CENA21, Isolated from the Brazilian Amazon Floodplain.</title>
        <authorList>
            <person name="Leao T."/>
            <person name="Guimaraes P.I."/>
            <person name="de Melo A.G."/>
            <person name="Ramos R.T."/>
            <person name="Leao P.N."/>
            <person name="Silva A."/>
            <person name="Fiore M.F."/>
            <person name="Schneider M.P."/>
        </authorList>
    </citation>
    <scope>NUCLEOTIDE SEQUENCE [LARGE SCALE GENOMIC DNA]</scope>
    <source>
        <strain evidence="3 4">CENA21</strain>
    </source>
</reference>
<dbReference type="KEGG" id="npz:ACX27_18535"/>
<feature type="transmembrane region" description="Helical" evidence="2">
    <location>
        <begin position="143"/>
        <end position="168"/>
    </location>
</feature>
<keyword evidence="2" id="KW-0812">Transmembrane</keyword>
<feature type="transmembrane region" description="Helical" evidence="2">
    <location>
        <begin position="90"/>
        <end position="107"/>
    </location>
</feature>
<keyword evidence="2" id="KW-1133">Transmembrane helix</keyword>
<dbReference type="STRING" id="224013.ACX27_18535"/>
<dbReference type="PANTHER" id="PTHR14136">
    <property type="entry name" value="BTB_POZ DOMAIN-CONTAINING PROTEIN KCTD9"/>
    <property type="match status" value="1"/>
</dbReference>
<dbReference type="EMBL" id="CP012036">
    <property type="protein sequence ID" value="ALF54383.1"/>
    <property type="molecule type" value="Genomic_DNA"/>
</dbReference>
<keyword evidence="1" id="KW-0175">Coiled coil</keyword>
<keyword evidence="4" id="KW-1185">Reference proteome</keyword>
<dbReference type="Proteomes" id="UP000062645">
    <property type="component" value="Chromosome"/>
</dbReference>
<dbReference type="InterPro" id="IPR001646">
    <property type="entry name" value="5peptide_repeat"/>
</dbReference>